<dbReference type="CDD" id="cd16833">
    <property type="entry name" value="YfiH"/>
    <property type="match status" value="1"/>
</dbReference>
<dbReference type="Proteomes" id="UP000014977">
    <property type="component" value="Unassembled WGS sequence"/>
</dbReference>
<name>S7TXN1_DESML</name>
<evidence type="ECO:0000256" key="8">
    <source>
        <dbReference type="ARBA" id="ARBA00048968"/>
    </source>
</evidence>
<dbReference type="GO" id="GO:0016787">
    <property type="term" value="F:hydrolase activity"/>
    <property type="evidence" value="ECO:0007669"/>
    <property type="project" value="UniProtKB-KW"/>
</dbReference>
<comment type="catalytic activity">
    <reaction evidence="7">
        <text>adenosine + H2O + H(+) = inosine + NH4(+)</text>
        <dbReference type="Rhea" id="RHEA:24408"/>
        <dbReference type="ChEBI" id="CHEBI:15377"/>
        <dbReference type="ChEBI" id="CHEBI:15378"/>
        <dbReference type="ChEBI" id="CHEBI:16335"/>
        <dbReference type="ChEBI" id="CHEBI:17596"/>
        <dbReference type="ChEBI" id="CHEBI:28938"/>
        <dbReference type="EC" id="3.5.4.4"/>
    </reaction>
    <physiologicalReaction direction="left-to-right" evidence="7">
        <dbReference type="Rhea" id="RHEA:24409"/>
    </physiologicalReaction>
</comment>
<keyword evidence="12" id="KW-1185">Reference proteome</keyword>
<proteinExistence type="inferred from homology"/>
<evidence type="ECO:0000313" key="11">
    <source>
        <dbReference type="EMBL" id="EPR41802.1"/>
    </source>
</evidence>
<comment type="similarity">
    <text evidence="2 10">Belongs to the purine nucleoside phosphorylase YfiH/LACC1 family.</text>
</comment>
<dbReference type="OrthoDB" id="4279at2"/>
<dbReference type="InterPro" id="IPR011324">
    <property type="entry name" value="Cytotoxic_necrot_fac-like_cat"/>
</dbReference>
<dbReference type="eggNOG" id="COG1496">
    <property type="taxonomic scope" value="Bacteria"/>
</dbReference>
<evidence type="ECO:0000256" key="6">
    <source>
        <dbReference type="ARBA" id="ARBA00022833"/>
    </source>
</evidence>
<accession>S7TXN1</accession>
<evidence type="ECO:0000313" key="12">
    <source>
        <dbReference type="Proteomes" id="UP000014977"/>
    </source>
</evidence>
<dbReference type="STRING" id="897.B2D07_01580"/>
<comment type="catalytic activity">
    <reaction evidence="8">
        <text>adenosine + phosphate = alpha-D-ribose 1-phosphate + adenine</text>
        <dbReference type="Rhea" id="RHEA:27642"/>
        <dbReference type="ChEBI" id="CHEBI:16335"/>
        <dbReference type="ChEBI" id="CHEBI:16708"/>
        <dbReference type="ChEBI" id="CHEBI:43474"/>
        <dbReference type="ChEBI" id="CHEBI:57720"/>
        <dbReference type="EC" id="2.4.2.1"/>
    </reaction>
    <physiologicalReaction direction="left-to-right" evidence="8">
        <dbReference type="Rhea" id="RHEA:27643"/>
    </physiologicalReaction>
</comment>
<dbReference type="GO" id="GO:0005507">
    <property type="term" value="F:copper ion binding"/>
    <property type="evidence" value="ECO:0007669"/>
    <property type="project" value="TreeGrafter"/>
</dbReference>
<comment type="catalytic activity">
    <reaction evidence="9">
        <text>S-methyl-5'-thioadenosine + phosphate = 5-(methylsulfanyl)-alpha-D-ribose 1-phosphate + adenine</text>
        <dbReference type="Rhea" id="RHEA:11852"/>
        <dbReference type="ChEBI" id="CHEBI:16708"/>
        <dbReference type="ChEBI" id="CHEBI:17509"/>
        <dbReference type="ChEBI" id="CHEBI:43474"/>
        <dbReference type="ChEBI" id="CHEBI:58533"/>
        <dbReference type="EC" id="2.4.2.28"/>
    </reaction>
    <physiologicalReaction direction="left-to-right" evidence="9">
        <dbReference type="Rhea" id="RHEA:11853"/>
    </physiologicalReaction>
</comment>
<reference evidence="11 12" key="1">
    <citation type="journal article" date="2013" name="Genome Announc.">
        <title>Draft genome sequences for three mercury-methylating, sulfate-reducing bacteria.</title>
        <authorList>
            <person name="Brown S.D."/>
            <person name="Hurt R.A.Jr."/>
            <person name="Gilmour C.C."/>
            <person name="Elias D.A."/>
        </authorList>
    </citation>
    <scope>NUCLEOTIDE SEQUENCE [LARGE SCALE GENOMIC DNA]</scope>
    <source>
        <strain evidence="11 12">DSM 2059</strain>
    </source>
</reference>
<evidence type="ECO:0000256" key="4">
    <source>
        <dbReference type="ARBA" id="ARBA00022723"/>
    </source>
</evidence>
<gene>
    <name evidence="11" type="ORF">dsmv_0102</name>
</gene>
<dbReference type="PATRIC" id="fig|1121405.3.peg.1418"/>
<dbReference type="Pfam" id="PF02578">
    <property type="entry name" value="Cu-oxidase_4"/>
    <property type="match status" value="1"/>
</dbReference>
<dbReference type="PANTHER" id="PTHR30616:SF2">
    <property type="entry name" value="PURINE NUCLEOSIDE PHOSPHORYLASE LACC1"/>
    <property type="match status" value="1"/>
</dbReference>
<evidence type="ECO:0000256" key="1">
    <source>
        <dbReference type="ARBA" id="ARBA00000553"/>
    </source>
</evidence>
<keyword evidence="4" id="KW-0479">Metal-binding</keyword>
<comment type="catalytic activity">
    <reaction evidence="1">
        <text>inosine + phosphate = alpha-D-ribose 1-phosphate + hypoxanthine</text>
        <dbReference type="Rhea" id="RHEA:27646"/>
        <dbReference type="ChEBI" id="CHEBI:17368"/>
        <dbReference type="ChEBI" id="CHEBI:17596"/>
        <dbReference type="ChEBI" id="CHEBI:43474"/>
        <dbReference type="ChEBI" id="CHEBI:57720"/>
        <dbReference type="EC" id="2.4.2.1"/>
    </reaction>
    <physiologicalReaction direction="left-to-right" evidence="1">
        <dbReference type="Rhea" id="RHEA:27647"/>
    </physiologicalReaction>
</comment>
<dbReference type="GO" id="GO:0017061">
    <property type="term" value="F:S-methyl-5-thioadenosine phosphorylase activity"/>
    <property type="evidence" value="ECO:0007669"/>
    <property type="project" value="UniProtKB-EC"/>
</dbReference>
<organism evidence="11 12">
    <name type="scientific">Desulfococcus multivorans DSM 2059</name>
    <dbReference type="NCBI Taxonomy" id="1121405"/>
    <lineage>
        <taxon>Bacteria</taxon>
        <taxon>Pseudomonadati</taxon>
        <taxon>Thermodesulfobacteriota</taxon>
        <taxon>Desulfobacteria</taxon>
        <taxon>Desulfobacterales</taxon>
        <taxon>Desulfococcaceae</taxon>
        <taxon>Desulfococcus</taxon>
    </lineage>
</organism>
<evidence type="ECO:0000256" key="10">
    <source>
        <dbReference type="RuleBase" id="RU361274"/>
    </source>
</evidence>
<dbReference type="InterPro" id="IPR003730">
    <property type="entry name" value="Cu_polyphenol_OxRdtase"/>
</dbReference>
<dbReference type="AlphaFoldDB" id="S7TXN1"/>
<dbReference type="InterPro" id="IPR038371">
    <property type="entry name" value="Cu_polyphenol_OxRdtase_sf"/>
</dbReference>
<dbReference type="Gene3D" id="3.60.140.10">
    <property type="entry name" value="CNF1/YfiH-like putative cysteine hydrolases"/>
    <property type="match status" value="1"/>
</dbReference>
<dbReference type="NCBIfam" id="TIGR00726">
    <property type="entry name" value="peptidoglycan editing factor PgeF"/>
    <property type="match status" value="1"/>
</dbReference>
<dbReference type="RefSeq" id="WP_020875837.1">
    <property type="nucleotide sequence ID" value="NZ_ATHJ01000072.1"/>
</dbReference>
<dbReference type="EMBL" id="ATHJ01000072">
    <property type="protein sequence ID" value="EPR41802.1"/>
    <property type="molecule type" value="Genomic_DNA"/>
</dbReference>
<evidence type="ECO:0000256" key="3">
    <source>
        <dbReference type="ARBA" id="ARBA00022679"/>
    </source>
</evidence>
<keyword evidence="3" id="KW-0808">Transferase</keyword>
<evidence type="ECO:0000256" key="7">
    <source>
        <dbReference type="ARBA" id="ARBA00047989"/>
    </source>
</evidence>
<sequence>MISRRENGVPFFEFPNLASLPGIRHGVFTRKGGASLGPYAALNVGQSLGDRPEAVASNRERVSRCLGNLRLAFIRQVHGTDVVVLKNGAPEVADPDTLPAADAMVTDIPRTGLVIQTADCQAVMLYDPRQRVAANVHSGWRGSIRNIIGKTVGAMTSRFRCDPRDIRAGIGPSLGPCCAEFIHYRNEIPREFWKYKGENRHFDFWSASRDQLLNAGVPEEHIFTSRLCTRCRTDLFFSYRGEHATGRLAMVIGLG</sequence>
<dbReference type="SUPFAM" id="SSF64438">
    <property type="entry name" value="CNF1/YfiH-like putative cysteine hydrolases"/>
    <property type="match status" value="1"/>
</dbReference>
<comment type="caution">
    <text evidence="11">The sequence shown here is derived from an EMBL/GenBank/DDBJ whole genome shotgun (WGS) entry which is preliminary data.</text>
</comment>
<protein>
    <recommendedName>
        <fullName evidence="10">Purine nucleoside phosphorylase</fullName>
    </recommendedName>
</protein>
<keyword evidence="6" id="KW-0862">Zinc</keyword>
<evidence type="ECO:0000256" key="2">
    <source>
        <dbReference type="ARBA" id="ARBA00007353"/>
    </source>
</evidence>
<evidence type="ECO:0000256" key="9">
    <source>
        <dbReference type="ARBA" id="ARBA00049893"/>
    </source>
</evidence>
<dbReference type="PANTHER" id="PTHR30616">
    <property type="entry name" value="UNCHARACTERIZED PROTEIN YFIH"/>
    <property type="match status" value="1"/>
</dbReference>
<evidence type="ECO:0000256" key="5">
    <source>
        <dbReference type="ARBA" id="ARBA00022801"/>
    </source>
</evidence>
<keyword evidence="5" id="KW-0378">Hydrolase</keyword>